<dbReference type="Proteomes" id="UP001297272">
    <property type="component" value="Unassembled WGS sequence"/>
</dbReference>
<proteinExistence type="predicted"/>
<name>A0ABS5RQ20_9HYPH</name>
<evidence type="ECO:0008006" key="4">
    <source>
        <dbReference type="Google" id="ProtNLM"/>
    </source>
</evidence>
<feature type="signal peptide" evidence="1">
    <location>
        <begin position="1"/>
        <end position="34"/>
    </location>
</feature>
<gene>
    <name evidence="2" type="ORF">JYU29_00335</name>
</gene>
<comment type="caution">
    <text evidence="2">The sequence shown here is derived from an EMBL/GenBank/DDBJ whole genome shotgun (WGS) entry which is preliminary data.</text>
</comment>
<dbReference type="EMBL" id="JAFMNX010000001">
    <property type="protein sequence ID" value="MBS9719128.1"/>
    <property type="molecule type" value="Genomic_DNA"/>
</dbReference>
<reference evidence="2 3" key="1">
    <citation type="submission" date="2021-03" db="EMBL/GenBank/DDBJ databases">
        <title>Tianweitania aestuarii sp. nov., isolated from a tidal flat.</title>
        <authorList>
            <person name="Park S."/>
            <person name="Yoon J.-H."/>
        </authorList>
    </citation>
    <scope>NUCLEOTIDE SEQUENCE [LARGE SCALE GENOMIC DNA]</scope>
    <source>
        <strain evidence="2 3">BSSL-BM11</strain>
    </source>
</reference>
<evidence type="ECO:0000313" key="3">
    <source>
        <dbReference type="Proteomes" id="UP001297272"/>
    </source>
</evidence>
<dbReference type="PROSITE" id="PS51257">
    <property type="entry name" value="PROKAR_LIPOPROTEIN"/>
    <property type="match status" value="1"/>
</dbReference>
<keyword evidence="1" id="KW-0732">Signal</keyword>
<evidence type="ECO:0000313" key="2">
    <source>
        <dbReference type="EMBL" id="MBS9719128.1"/>
    </source>
</evidence>
<protein>
    <recommendedName>
        <fullName evidence="4">DUF2946 domain-containing protein</fullName>
    </recommendedName>
</protein>
<dbReference type="RefSeq" id="WP_213982810.1">
    <property type="nucleotide sequence ID" value="NZ_JAFMNX010000001.1"/>
</dbReference>
<sequence>MIDGSIKRQKVGALCLALLLACAVLLQFTLGAFAAGAMTSGPQRDIFGNLLCLSEGGEHNRTADHGAVPACCSAGCLFASIASAPPPQHGWVSPVLIAARLEQGFAATPIRLTNDLYAHRPRGPPISA</sequence>
<evidence type="ECO:0000256" key="1">
    <source>
        <dbReference type="SAM" id="SignalP"/>
    </source>
</evidence>
<accession>A0ABS5RQ20</accession>
<keyword evidence="3" id="KW-1185">Reference proteome</keyword>
<organism evidence="2 3">
    <name type="scientific">Tianweitania aestuarii</name>
    <dbReference type="NCBI Taxonomy" id="2814886"/>
    <lineage>
        <taxon>Bacteria</taxon>
        <taxon>Pseudomonadati</taxon>
        <taxon>Pseudomonadota</taxon>
        <taxon>Alphaproteobacteria</taxon>
        <taxon>Hyphomicrobiales</taxon>
        <taxon>Phyllobacteriaceae</taxon>
        <taxon>Tianweitania</taxon>
    </lineage>
</organism>
<feature type="chain" id="PRO_5047330333" description="DUF2946 domain-containing protein" evidence="1">
    <location>
        <begin position="35"/>
        <end position="128"/>
    </location>
</feature>